<evidence type="ECO:0000256" key="2">
    <source>
        <dbReference type="ARBA" id="ARBA00022840"/>
    </source>
</evidence>
<dbReference type="Gene3D" id="3.40.50.300">
    <property type="entry name" value="P-loop containing nucleotide triphosphate hydrolases"/>
    <property type="match status" value="3"/>
</dbReference>
<keyword evidence="1" id="KW-0547">Nucleotide-binding</keyword>
<dbReference type="eggNOG" id="COG3845">
    <property type="taxonomic scope" value="Bacteria"/>
</dbReference>
<keyword evidence="2" id="KW-0067">ATP-binding</keyword>
<proteinExistence type="predicted"/>
<dbReference type="PANTHER" id="PTHR43790">
    <property type="entry name" value="CARBOHYDRATE TRANSPORT ATP-BINDING PROTEIN MG119-RELATED"/>
    <property type="match status" value="1"/>
</dbReference>
<dbReference type="PANTHER" id="PTHR43790:SF8">
    <property type="entry name" value="SUGAR ABC TRANSPORTER ATP-BINDING PROTEIN"/>
    <property type="match status" value="1"/>
</dbReference>
<dbReference type="InterPro" id="IPR003593">
    <property type="entry name" value="AAA+_ATPase"/>
</dbReference>
<evidence type="ECO:0000259" key="3">
    <source>
        <dbReference type="PROSITE" id="PS50893"/>
    </source>
</evidence>
<protein>
    <recommendedName>
        <fullName evidence="3">ABC transporter domain-containing protein</fullName>
    </recommendedName>
</protein>
<dbReference type="SMART" id="SM00382">
    <property type="entry name" value="AAA"/>
    <property type="match status" value="1"/>
</dbReference>
<dbReference type="InterPro" id="IPR050107">
    <property type="entry name" value="ABC_carbohydrate_import_ATPase"/>
</dbReference>
<dbReference type="GO" id="GO:0016887">
    <property type="term" value="F:ATP hydrolysis activity"/>
    <property type="evidence" value="ECO:0007669"/>
    <property type="project" value="InterPro"/>
</dbReference>
<feature type="domain" description="ABC transporter" evidence="3">
    <location>
        <begin position="247"/>
        <end position="487"/>
    </location>
</feature>
<organism evidence="4 5">
    <name type="scientific">Spirochaeta lutea</name>
    <dbReference type="NCBI Taxonomy" id="1480694"/>
    <lineage>
        <taxon>Bacteria</taxon>
        <taxon>Pseudomonadati</taxon>
        <taxon>Spirochaetota</taxon>
        <taxon>Spirochaetia</taxon>
        <taxon>Spirochaetales</taxon>
        <taxon>Spirochaetaceae</taxon>
        <taxon>Spirochaeta</taxon>
    </lineage>
</organism>
<accession>A0A098R522</accession>
<comment type="caution">
    <text evidence="4">The sequence shown here is derived from an EMBL/GenBank/DDBJ whole genome shotgun (WGS) entry which is preliminary data.</text>
</comment>
<evidence type="ECO:0000313" key="5">
    <source>
        <dbReference type="Proteomes" id="UP000029692"/>
    </source>
</evidence>
<dbReference type="EMBL" id="JNUP01000003">
    <property type="protein sequence ID" value="KGE73812.1"/>
    <property type="molecule type" value="Genomic_DNA"/>
</dbReference>
<dbReference type="RefSeq" id="WP_037544824.1">
    <property type="nucleotide sequence ID" value="NZ_JNUP01000003.1"/>
</dbReference>
<dbReference type="STRING" id="1480694.DC28_00915"/>
<evidence type="ECO:0000313" key="4">
    <source>
        <dbReference type="EMBL" id="KGE73812.1"/>
    </source>
</evidence>
<dbReference type="SUPFAM" id="SSF52540">
    <property type="entry name" value="P-loop containing nucleoside triphosphate hydrolases"/>
    <property type="match status" value="2"/>
</dbReference>
<dbReference type="OrthoDB" id="9799337at2"/>
<dbReference type="InterPro" id="IPR003439">
    <property type="entry name" value="ABC_transporter-like_ATP-bd"/>
</dbReference>
<dbReference type="GO" id="GO:0005524">
    <property type="term" value="F:ATP binding"/>
    <property type="evidence" value="ECO:0007669"/>
    <property type="project" value="UniProtKB-KW"/>
</dbReference>
<dbReference type="Proteomes" id="UP000029692">
    <property type="component" value="Unassembled WGS sequence"/>
</dbReference>
<dbReference type="Pfam" id="PF00005">
    <property type="entry name" value="ABC_tran"/>
    <property type="match status" value="2"/>
</dbReference>
<reference evidence="4 5" key="1">
    <citation type="submission" date="2014-05" db="EMBL/GenBank/DDBJ databases">
        <title>De novo Genome Sequence of Spirocheata sp.</title>
        <authorList>
            <person name="Shivani Y."/>
            <person name="Subhash Y."/>
            <person name="Tushar L."/>
            <person name="Sasikala C."/>
            <person name="Ramana C.V."/>
        </authorList>
    </citation>
    <scope>NUCLEOTIDE SEQUENCE [LARGE SCALE GENOMIC DNA]</scope>
    <source>
        <strain evidence="4 5">JC230</strain>
    </source>
</reference>
<name>A0A098R522_9SPIO</name>
<dbReference type="InterPro" id="IPR027417">
    <property type="entry name" value="P-loop_NTPase"/>
</dbReference>
<feature type="domain" description="ABC transporter" evidence="3">
    <location>
        <begin position="6"/>
        <end position="217"/>
    </location>
</feature>
<dbReference type="AlphaFoldDB" id="A0A098R522"/>
<gene>
    <name evidence="4" type="ORF">DC28_00915</name>
</gene>
<evidence type="ECO:0000256" key="1">
    <source>
        <dbReference type="ARBA" id="ARBA00022741"/>
    </source>
</evidence>
<sequence length="487" mass="53830">MQESALDIDNLWAVYPGAENPVLRGINLEVKKGEIFAIIGENGAGKSSLARMLLGELHILQGAWSSPVPFELVPQHPSGFRTITVAELLTMKGARPQELPVQLEGISPRACLSDLNLSQLHMVYLFASVAALYSGNGVLFLDESTAPLSPREVQWHYDLLSFFTQRGGSVLIVGHRLEEIRSHCHRLGIMQNGVFTETIETLSQITSTDLTEKMFTHTTLDELIPSFNPPSRDRPVQERNAPKTPIISLESISISPGGIEQTNETGLEDISLDLLSGEILVILGLKDQGIELLEEVLCGLREPDSGRLRFPTDNTFPSKGFLPSRGFGFLPHDRLKRGIVGGMQVWENRILHRRGSLALKDWFFPRSYLDSTQEVDYPGDFNQSVGTLSGGMIQRLLIQRETDAAQQGMILSEPSWGLDPRYRTSLYNHLNQSVQNGTGILLLTSDIDEALILAHRLVVIYGGRIVKNFGSSLPSRNLGIEAMMGLV</sequence>
<keyword evidence="5" id="KW-1185">Reference proteome</keyword>
<dbReference type="PROSITE" id="PS50893">
    <property type="entry name" value="ABC_TRANSPORTER_2"/>
    <property type="match status" value="2"/>
</dbReference>